<feature type="compositionally biased region" description="Polar residues" evidence="1">
    <location>
        <begin position="1"/>
        <end position="11"/>
    </location>
</feature>
<dbReference type="GO" id="GO:0003676">
    <property type="term" value="F:nucleic acid binding"/>
    <property type="evidence" value="ECO:0007669"/>
    <property type="project" value="InterPro"/>
</dbReference>
<protein>
    <recommendedName>
        <fullName evidence="3">CCHC-type domain-containing protein</fullName>
    </recommendedName>
</protein>
<feature type="region of interest" description="Disordered" evidence="1">
    <location>
        <begin position="1"/>
        <end position="40"/>
    </location>
</feature>
<dbReference type="AlphaFoldDB" id="A0A1A8EPU4"/>
<evidence type="ECO:0000256" key="1">
    <source>
        <dbReference type="SAM" id="MobiDB-lite"/>
    </source>
</evidence>
<proteinExistence type="predicted"/>
<name>A0A1A8EPU4_9TELE</name>
<dbReference type="GO" id="GO:0008270">
    <property type="term" value="F:zinc ion binding"/>
    <property type="evidence" value="ECO:0007669"/>
    <property type="project" value="InterPro"/>
</dbReference>
<dbReference type="PANTHER" id="PTHR47331:SF5">
    <property type="entry name" value="RIBONUCLEASE H"/>
    <property type="match status" value="1"/>
</dbReference>
<evidence type="ECO:0008006" key="3">
    <source>
        <dbReference type="Google" id="ProtNLM"/>
    </source>
</evidence>
<dbReference type="SUPFAM" id="SSF57756">
    <property type="entry name" value="Retrovirus zinc finger-like domains"/>
    <property type="match status" value="1"/>
</dbReference>
<dbReference type="InterPro" id="IPR036875">
    <property type="entry name" value="Znf_CCHC_sf"/>
</dbReference>
<dbReference type="PANTHER" id="PTHR47331">
    <property type="entry name" value="PHD-TYPE DOMAIN-CONTAINING PROTEIN"/>
    <property type="match status" value="1"/>
</dbReference>
<reference evidence="2" key="2">
    <citation type="submission" date="2016-06" db="EMBL/GenBank/DDBJ databases">
        <title>The genome of a short-lived fish provides insights into sex chromosome evolution and the genetic control of aging.</title>
        <authorList>
            <person name="Reichwald K."/>
            <person name="Felder M."/>
            <person name="Petzold A."/>
            <person name="Koch P."/>
            <person name="Groth M."/>
            <person name="Platzer M."/>
        </authorList>
    </citation>
    <scope>NUCLEOTIDE SEQUENCE</scope>
    <source>
        <tissue evidence="2">Brain</tissue>
    </source>
</reference>
<organism evidence="2">
    <name type="scientific">Nothobranchius korthausae</name>
    <dbReference type="NCBI Taxonomy" id="1143690"/>
    <lineage>
        <taxon>Eukaryota</taxon>
        <taxon>Metazoa</taxon>
        <taxon>Chordata</taxon>
        <taxon>Craniata</taxon>
        <taxon>Vertebrata</taxon>
        <taxon>Euteleostomi</taxon>
        <taxon>Actinopterygii</taxon>
        <taxon>Neopterygii</taxon>
        <taxon>Teleostei</taxon>
        <taxon>Neoteleostei</taxon>
        <taxon>Acanthomorphata</taxon>
        <taxon>Ovalentaria</taxon>
        <taxon>Atherinomorphae</taxon>
        <taxon>Cyprinodontiformes</taxon>
        <taxon>Nothobranchiidae</taxon>
        <taxon>Nothobranchius</taxon>
    </lineage>
</organism>
<evidence type="ECO:0000313" key="2">
    <source>
        <dbReference type="EMBL" id="SBQ49180.1"/>
    </source>
</evidence>
<gene>
    <name evidence="2" type="primary">Nfu_g_1_025099</name>
</gene>
<accession>A0A1A8EPU4</accession>
<dbReference type="EMBL" id="HAEB01002653">
    <property type="protein sequence ID" value="SBQ49180.1"/>
    <property type="molecule type" value="Transcribed_RNA"/>
</dbReference>
<reference evidence="2" key="1">
    <citation type="submission" date="2016-05" db="EMBL/GenBank/DDBJ databases">
        <authorList>
            <person name="Lavstsen T."/>
            <person name="Jespersen J.S."/>
        </authorList>
    </citation>
    <scope>NUCLEOTIDE SEQUENCE</scope>
    <source>
        <tissue evidence="2">Brain</tissue>
    </source>
</reference>
<sequence>MNPTKGPQLTSWEYHHPHKSQAKAIPPDPAGHIRSPKPKSGHKPYCPYCDNRGHYLSLCPKFKALSAAEIATWIKHRSCWRCGRNHAPEVCTLKKPCKLCKQQHLTVLHDVCPQELKKVLMVNAASDTVYIDRPSCPNKVMLKLVKVCLHNAEYSLEGFAILDDGSERTLILPSAV</sequence>